<dbReference type="HOGENOM" id="CLU_2344305_0_0_10"/>
<organism evidence="1 2">
    <name type="scientific">Prevotella multiformis DSM 16608</name>
    <dbReference type="NCBI Taxonomy" id="888743"/>
    <lineage>
        <taxon>Bacteria</taxon>
        <taxon>Pseudomonadati</taxon>
        <taxon>Bacteroidota</taxon>
        <taxon>Bacteroidia</taxon>
        <taxon>Bacteroidales</taxon>
        <taxon>Prevotellaceae</taxon>
        <taxon>Prevotella</taxon>
    </lineage>
</organism>
<accession>F0F6J9</accession>
<keyword evidence="2" id="KW-1185">Reference proteome</keyword>
<evidence type="ECO:0000313" key="2">
    <source>
        <dbReference type="Proteomes" id="UP000005697"/>
    </source>
</evidence>
<evidence type="ECO:0000313" key="1">
    <source>
        <dbReference type="EMBL" id="EGC20281.1"/>
    </source>
</evidence>
<name>F0F6J9_9BACT</name>
<protein>
    <submittedName>
        <fullName evidence="1">Uncharacterized protein</fullName>
    </submittedName>
</protein>
<proteinExistence type="predicted"/>
<gene>
    <name evidence="1" type="ORF">HMPREF9141_1221</name>
</gene>
<comment type="caution">
    <text evidence="1">The sequence shown here is derived from an EMBL/GenBank/DDBJ whole genome shotgun (WGS) entry which is preliminary data.</text>
</comment>
<dbReference type="EMBL" id="AEWX01000017">
    <property type="protein sequence ID" value="EGC20281.1"/>
    <property type="molecule type" value="Genomic_DNA"/>
</dbReference>
<sequence>MYVKKVEESPLGELLCGSRCPDLPFHKAAPPLSTASTQHAGLEEFRPFQTSGKEYSEAFILVFYSNWLIIRDFYLNLQGEGEHIGLCFFREHKQDFP</sequence>
<dbReference type="AlphaFoldDB" id="F0F6J9"/>
<dbReference type="Proteomes" id="UP000005697">
    <property type="component" value="Unassembled WGS sequence"/>
</dbReference>
<dbReference type="STRING" id="888743.HMPREF9141_1221"/>
<reference evidence="1 2" key="1">
    <citation type="submission" date="2011-01" db="EMBL/GenBank/DDBJ databases">
        <authorList>
            <person name="Muzny D."/>
            <person name="Qin X."/>
            <person name="Deng J."/>
            <person name="Jiang H."/>
            <person name="Liu Y."/>
            <person name="Qu J."/>
            <person name="Song X.-Z."/>
            <person name="Zhang L."/>
            <person name="Thornton R."/>
            <person name="Coyle M."/>
            <person name="Francisco L."/>
            <person name="Jackson L."/>
            <person name="Javaid M."/>
            <person name="Korchina V."/>
            <person name="Kovar C."/>
            <person name="Mata R."/>
            <person name="Mathew T."/>
            <person name="Ngo R."/>
            <person name="Nguyen L."/>
            <person name="Nguyen N."/>
            <person name="Okwuonu G."/>
            <person name="Ongeri F."/>
            <person name="Pham C."/>
            <person name="Simmons D."/>
            <person name="Wilczek-Boney K."/>
            <person name="Hale W."/>
            <person name="Jakkamsetti A."/>
            <person name="Pham P."/>
            <person name="Ruth R."/>
            <person name="San Lucas F."/>
            <person name="Warren J."/>
            <person name="Zhang J."/>
            <person name="Zhao Z."/>
            <person name="Zhou C."/>
            <person name="Zhu D."/>
            <person name="Lee S."/>
            <person name="Bess C."/>
            <person name="Blankenburg K."/>
            <person name="Forbes L."/>
            <person name="Fu Q."/>
            <person name="Gubbala S."/>
            <person name="Hirani K."/>
            <person name="Jayaseelan J.C."/>
            <person name="Lara F."/>
            <person name="Munidasa M."/>
            <person name="Palculict T."/>
            <person name="Patil S."/>
            <person name="Pu L.-L."/>
            <person name="Saada N."/>
            <person name="Tang L."/>
            <person name="Weissenberger G."/>
            <person name="Zhu Y."/>
            <person name="Hemphill L."/>
            <person name="Shang Y."/>
            <person name="Youmans B."/>
            <person name="Ayvaz T."/>
            <person name="Ross M."/>
            <person name="Santibanez J."/>
            <person name="Aqrawi P."/>
            <person name="Gross S."/>
            <person name="Joshi V."/>
            <person name="Fowler G."/>
            <person name="Nazareth L."/>
            <person name="Reid J."/>
            <person name="Worley K."/>
            <person name="Petrosino J."/>
            <person name="Highlander S."/>
            <person name="Gibbs R."/>
        </authorList>
    </citation>
    <scope>NUCLEOTIDE SEQUENCE [LARGE SCALE GENOMIC DNA]</scope>
    <source>
        <strain evidence="1 2">DSM 16608</strain>
    </source>
</reference>